<dbReference type="Proteomes" id="UP001497444">
    <property type="component" value="Chromosome 9"/>
</dbReference>
<keyword evidence="2" id="KW-1185">Reference proteome</keyword>
<evidence type="ECO:0000313" key="2">
    <source>
        <dbReference type="Proteomes" id="UP001497444"/>
    </source>
</evidence>
<protein>
    <submittedName>
        <fullName evidence="1">Uncharacterized protein</fullName>
    </submittedName>
</protein>
<proteinExistence type="predicted"/>
<dbReference type="EMBL" id="OZ020104">
    <property type="protein sequence ID" value="CAK9279123.1"/>
    <property type="molecule type" value="Genomic_DNA"/>
</dbReference>
<name>A0ABP0XJ39_9BRYO</name>
<organism evidence="1 2">
    <name type="scientific">Sphagnum jensenii</name>
    <dbReference type="NCBI Taxonomy" id="128206"/>
    <lineage>
        <taxon>Eukaryota</taxon>
        <taxon>Viridiplantae</taxon>
        <taxon>Streptophyta</taxon>
        <taxon>Embryophyta</taxon>
        <taxon>Bryophyta</taxon>
        <taxon>Sphagnophytina</taxon>
        <taxon>Sphagnopsida</taxon>
        <taxon>Sphagnales</taxon>
        <taxon>Sphagnaceae</taxon>
        <taxon>Sphagnum</taxon>
    </lineage>
</organism>
<reference evidence="1" key="1">
    <citation type="submission" date="2024-02" db="EMBL/GenBank/DDBJ databases">
        <authorList>
            <consortium name="ELIXIR-Norway"/>
            <consortium name="Elixir Norway"/>
        </authorList>
    </citation>
    <scope>NUCLEOTIDE SEQUENCE</scope>
</reference>
<accession>A0ABP0XJ39</accession>
<evidence type="ECO:0000313" key="1">
    <source>
        <dbReference type="EMBL" id="CAK9279123.1"/>
    </source>
</evidence>
<gene>
    <name evidence="1" type="ORF">CSSPJE1EN1_LOCUS24601</name>
</gene>
<sequence>MAGTEHAGQKFCHLAGPAAAYVRRPRIDGSDLPILPTFVLLYRPLRTAVIGGGRVIDLDNRTVYIQVIRRKHCFRGHKCETGSCNGDREKLCPACGRWRPVFCKPRITAPRSMEKQSTGV</sequence>